<name>X0SC74_9ZZZZ</name>
<gene>
    <name evidence="1" type="ORF">S01H1_17526</name>
</gene>
<sequence length="118" mass="12785">MTTNKLGTANQVDICSVDEWQAEARTLFGPDPMVWRFQCPCCGHIASVQDYKDAGAPTGAVAFSCIGRWTNCKREAFRADGPGPCNYAGGGLIGLNPRRVIDESGIERDVFAFAKDKP</sequence>
<dbReference type="AlphaFoldDB" id="X0SC74"/>
<proteinExistence type="predicted"/>
<comment type="caution">
    <text evidence="1">The sequence shown here is derived from an EMBL/GenBank/DDBJ whole genome shotgun (WGS) entry which is preliminary data.</text>
</comment>
<protein>
    <submittedName>
        <fullName evidence="1">Uncharacterized protein</fullName>
    </submittedName>
</protein>
<dbReference type="NCBIfam" id="NF041591">
    <property type="entry name" value="CxxC_VVA0879"/>
    <property type="match status" value="1"/>
</dbReference>
<dbReference type="EMBL" id="BARS01009305">
    <property type="protein sequence ID" value="GAF72771.1"/>
    <property type="molecule type" value="Genomic_DNA"/>
</dbReference>
<dbReference type="InterPro" id="IPR048166">
    <property type="entry name" value="VVA0879-like"/>
</dbReference>
<reference evidence="1" key="1">
    <citation type="journal article" date="2014" name="Front. Microbiol.">
        <title>High frequency of phylogenetically diverse reductive dehalogenase-homologous genes in deep subseafloor sedimentary metagenomes.</title>
        <authorList>
            <person name="Kawai M."/>
            <person name="Futagami T."/>
            <person name="Toyoda A."/>
            <person name="Takaki Y."/>
            <person name="Nishi S."/>
            <person name="Hori S."/>
            <person name="Arai W."/>
            <person name="Tsubouchi T."/>
            <person name="Morono Y."/>
            <person name="Uchiyama I."/>
            <person name="Ito T."/>
            <person name="Fujiyama A."/>
            <person name="Inagaki F."/>
            <person name="Takami H."/>
        </authorList>
    </citation>
    <scope>NUCLEOTIDE SEQUENCE</scope>
    <source>
        <strain evidence="1">Expedition CK06-06</strain>
    </source>
</reference>
<evidence type="ECO:0000313" key="1">
    <source>
        <dbReference type="EMBL" id="GAF72771.1"/>
    </source>
</evidence>
<organism evidence="1">
    <name type="scientific">marine sediment metagenome</name>
    <dbReference type="NCBI Taxonomy" id="412755"/>
    <lineage>
        <taxon>unclassified sequences</taxon>
        <taxon>metagenomes</taxon>
        <taxon>ecological metagenomes</taxon>
    </lineage>
</organism>
<accession>X0SC74</accession>